<dbReference type="EMBL" id="FOAJ01000004">
    <property type="protein sequence ID" value="SEL00001.1"/>
    <property type="molecule type" value="Genomic_DNA"/>
</dbReference>
<dbReference type="InterPro" id="IPR007565">
    <property type="entry name" value="4HFCP_synth"/>
</dbReference>
<evidence type="ECO:0000256" key="7">
    <source>
        <dbReference type="PIRSR" id="PIRSR015957-1"/>
    </source>
</evidence>
<keyword evidence="4" id="KW-0704">Schiff base</keyword>
<dbReference type="NCBIfam" id="NF002574">
    <property type="entry name" value="PRK02227.1-2"/>
    <property type="match status" value="1"/>
</dbReference>
<dbReference type="Proteomes" id="UP000199120">
    <property type="component" value="Unassembled WGS sequence"/>
</dbReference>
<feature type="active site" description="Schiff-base intermediate with substrate" evidence="7">
    <location>
        <position position="28"/>
    </location>
</feature>
<dbReference type="PIRSF" id="PIRSF015957">
    <property type="entry name" value="UCP015957"/>
    <property type="match status" value="1"/>
</dbReference>
<accession>A0A1H7LM41</accession>
<dbReference type="STRING" id="416943.SAMN05445871_3763"/>
<sequence>MTALLVSVRSHDEALDAAGAGAELIDLKEPRDGALGGLPVAEIARIAREVRARFPVKPISATIGDLPSDALDAIAERVQAVSDAGVDYVKVGVTQGPSARACLDLLAGLPASVVPVLLCDAGADDGMVSHAASLGFVGVMFDTLGKDGRTLFDHVDDATLARWMREIGRRGAMTGLAGSLGWAQLDSVRALAPDFAGFRGAVCADGRGSRLDPRRVAQWVEALHRARSAGIAAAPLNPSAQRDGGAARPAS</sequence>
<evidence type="ECO:0000256" key="3">
    <source>
        <dbReference type="ARBA" id="ARBA00023239"/>
    </source>
</evidence>
<proteinExistence type="predicted"/>
<dbReference type="GO" id="GO:0016829">
    <property type="term" value="F:lyase activity"/>
    <property type="evidence" value="ECO:0007669"/>
    <property type="project" value="UniProtKB-KW"/>
</dbReference>
<evidence type="ECO:0000256" key="4">
    <source>
        <dbReference type="ARBA" id="ARBA00023270"/>
    </source>
</evidence>
<dbReference type="OrthoDB" id="2111523at2"/>
<keyword evidence="3" id="KW-0456">Lyase</keyword>
<dbReference type="RefSeq" id="WP_090547702.1">
    <property type="nucleotide sequence ID" value="NZ_FNSR01000002.1"/>
</dbReference>
<dbReference type="AlphaFoldDB" id="A0A1H7LM41"/>
<evidence type="ECO:0000313" key="8">
    <source>
        <dbReference type="EMBL" id="SEL00001.1"/>
    </source>
</evidence>
<evidence type="ECO:0000256" key="1">
    <source>
        <dbReference type="ARBA" id="ARBA00003810"/>
    </source>
</evidence>
<protein>
    <recommendedName>
        <fullName evidence="2">(5-formylfuran-3-yl)methyl phosphate synthase</fullName>
        <ecNumber evidence="2">4.2.3.153</ecNumber>
    </recommendedName>
    <alternativeName>
        <fullName evidence="5">4-(hydroxymethyl)-2-furancarboxaldehyde-phosphate synthase</fullName>
    </alternativeName>
</protein>
<evidence type="ECO:0000256" key="6">
    <source>
        <dbReference type="ARBA" id="ARBA00047628"/>
    </source>
</evidence>
<keyword evidence="9" id="KW-1185">Reference proteome</keyword>
<comment type="function">
    <text evidence="1">Catalyzes the formation of 4-(hydroxymethyl)-2-furancarboxaldehyde phosphate (4-HFC-P) from two molecules of glyceraldehyde-3-P (GA-3-P).</text>
</comment>
<comment type="catalytic activity">
    <reaction evidence="6">
        <text>2 D-glyceraldehyde 3-phosphate = 4-(hydroxymethyl)-2-furancarboxaldehyde phosphate + phosphate + 2 H2O</text>
        <dbReference type="Rhea" id="RHEA:43536"/>
        <dbReference type="ChEBI" id="CHEBI:15377"/>
        <dbReference type="ChEBI" id="CHEBI:43474"/>
        <dbReference type="ChEBI" id="CHEBI:59776"/>
        <dbReference type="ChEBI" id="CHEBI:83407"/>
        <dbReference type="EC" id="4.2.3.153"/>
    </reaction>
</comment>
<feature type="active site" description="Proton acceptor" evidence="7">
    <location>
        <position position="90"/>
    </location>
</feature>
<dbReference type="SUPFAM" id="SSF51366">
    <property type="entry name" value="Ribulose-phoshate binding barrel"/>
    <property type="match status" value="1"/>
</dbReference>
<evidence type="ECO:0000256" key="2">
    <source>
        <dbReference type="ARBA" id="ARBA00012553"/>
    </source>
</evidence>
<gene>
    <name evidence="8" type="ORF">SAMN05192542_104414</name>
</gene>
<name>A0A1H7LM41_9BURK</name>
<evidence type="ECO:0000256" key="5">
    <source>
        <dbReference type="ARBA" id="ARBA00032523"/>
    </source>
</evidence>
<dbReference type="EC" id="4.2.3.153" evidence="2"/>
<evidence type="ECO:0000313" key="9">
    <source>
        <dbReference type="Proteomes" id="UP000199120"/>
    </source>
</evidence>
<organism evidence="8 9">
    <name type="scientific">Paraburkholderia caballeronis</name>
    <dbReference type="NCBI Taxonomy" id="416943"/>
    <lineage>
        <taxon>Bacteria</taxon>
        <taxon>Pseudomonadati</taxon>
        <taxon>Pseudomonadota</taxon>
        <taxon>Betaproteobacteria</taxon>
        <taxon>Burkholderiales</taxon>
        <taxon>Burkholderiaceae</taxon>
        <taxon>Paraburkholderia</taxon>
    </lineage>
</organism>
<reference evidence="9" key="1">
    <citation type="submission" date="2016-10" db="EMBL/GenBank/DDBJ databases">
        <authorList>
            <person name="Varghese N."/>
            <person name="Submissions S."/>
        </authorList>
    </citation>
    <scope>NUCLEOTIDE SEQUENCE [LARGE SCALE GENOMIC DNA]</scope>
    <source>
        <strain evidence="9">LMG 26416</strain>
    </source>
</reference>
<dbReference type="InterPro" id="IPR011060">
    <property type="entry name" value="RibuloseP-bd_barrel"/>
</dbReference>
<dbReference type="Gene3D" id="3.20.20.140">
    <property type="entry name" value="Metal-dependent hydrolases"/>
    <property type="match status" value="1"/>
</dbReference>
<dbReference type="Pfam" id="PF04476">
    <property type="entry name" value="4HFCP_synth"/>
    <property type="match status" value="1"/>
</dbReference>